<organism evidence="4 5">
    <name type="scientific">Methylomonas defluvii</name>
    <dbReference type="NCBI Taxonomy" id="3045149"/>
    <lineage>
        <taxon>Bacteria</taxon>
        <taxon>Pseudomonadati</taxon>
        <taxon>Pseudomonadota</taxon>
        <taxon>Gammaproteobacteria</taxon>
        <taxon>Methylococcales</taxon>
        <taxon>Methylococcaceae</taxon>
        <taxon>Methylomonas</taxon>
    </lineage>
</organism>
<evidence type="ECO:0000256" key="2">
    <source>
        <dbReference type="SAM" id="SignalP"/>
    </source>
</evidence>
<dbReference type="Proteomes" id="UP001284537">
    <property type="component" value="Unassembled WGS sequence"/>
</dbReference>
<feature type="chain" id="PRO_5045372203" evidence="2">
    <location>
        <begin position="22"/>
        <end position="162"/>
    </location>
</feature>
<keyword evidence="1" id="KW-0472">Membrane</keyword>
<gene>
    <name evidence="4" type="ORF">QLH52_20105</name>
</gene>
<keyword evidence="5" id="KW-1185">Reference proteome</keyword>
<dbReference type="EMBL" id="JAXARY010000023">
    <property type="protein sequence ID" value="MDX8129615.1"/>
    <property type="molecule type" value="Genomic_DNA"/>
</dbReference>
<dbReference type="SUPFAM" id="SSF103088">
    <property type="entry name" value="OmpA-like"/>
    <property type="match status" value="1"/>
</dbReference>
<accession>A0ABU4UJP8</accession>
<evidence type="ECO:0000313" key="4">
    <source>
        <dbReference type="EMBL" id="MDX8129615.1"/>
    </source>
</evidence>
<evidence type="ECO:0000256" key="1">
    <source>
        <dbReference type="PROSITE-ProRule" id="PRU00473"/>
    </source>
</evidence>
<evidence type="ECO:0000259" key="3">
    <source>
        <dbReference type="PROSITE" id="PS51123"/>
    </source>
</evidence>
<dbReference type="InterPro" id="IPR006665">
    <property type="entry name" value="OmpA-like"/>
</dbReference>
<dbReference type="PANTHER" id="PTHR30329:SF21">
    <property type="entry name" value="LIPOPROTEIN YIAD-RELATED"/>
    <property type="match status" value="1"/>
</dbReference>
<proteinExistence type="predicted"/>
<feature type="domain" description="OmpA-like" evidence="3">
    <location>
        <begin position="39"/>
        <end position="152"/>
    </location>
</feature>
<comment type="caution">
    <text evidence="4">The sequence shown here is derived from an EMBL/GenBank/DDBJ whole genome shotgun (WGS) entry which is preliminary data.</text>
</comment>
<dbReference type="Pfam" id="PF00691">
    <property type="entry name" value="OmpA"/>
    <property type="match status" value="1"/>
</dbReference>
<sequence length="162" mass="17774">MTIKRLVILASFMTFANVAKAQTFHIEPITSNTVADVGIIEMPRSNTVTVLFDNRSITFRPSINDSSVLDDAKNAALITVRGRTSTPIPSAKDEQLALSRAVSARNYLIERGVSPLKIHVNYASGSDFIADNSTPEGRRQNQRVEIELVYVTPTSSYSSVTQ</sequence>
<dbReference type="PANTHER" id="PTHR30329">
    <property type="entry name" value="STATOR ELEMENT OF FLAGELLAR MOTOR COMPLEX"/>
    <property type="match status" value="1"/>
</dbReference>
<feature type="signal peptide" evidence="2">
    <location>
        <begin position="1"/>
        <end position="21"/>
    </location>
</feature>
<dbReference type="RefSeq" id="WP_319962719.1">
    <property type="nucleotide sequence ID" value="NZ_JAXARY010000023.1"/>
</dbReference>
<dbReference type="Gene3D" id="3.30.1330.60">
    <property type="entry name" value="OmpA-like domain"/>
    <property type="match status" value="1"/>
</dbReference>
<dbReference type="InterPro" id="IPR050330">
    <property type="entry name" value="Bact_OuterMem_StrucFunc"/>
</dbReference>
<keyword evidence="2" id="KW-0732">Signal</keyword>
<dbReference type="InterPro" id="IPR036737">
    <property type="entry name" value="OmpA-like_sf"/>
</dbReference>
<protein>
    <submittedName>
        <fullName evidence="4">OmpA family protein</fullName>
    </submittedName>
</protein>
<dbReference type="PROSITE" id="PS51123">
    <property type="entry name" value="OMPA_2"/>
    <property type="match status" value="1"/>
</dbReference>
<reference evidence="4 5" key="1">
    <citation type="submission" date="2023-11" db="EMBL/GenBank/DDBJ databases">
        <authorList>
            <person name="Ouyang M.-Y."/>
        </authorList>
    </citation>
    <scope>NUCLEOTIDE SEQUENCE [LARGE SCALE GENOMIC DNA]</scope>
    <source>
        <strain evidence="4 5">OY6</strain>
    </source>
</reference>
<name>A0ABU4UJP8_9GAMM</name>
<evidence type="ECO:0000313" key="5">
    <source>
        <dbReference type="Proteomes" id="UP001284537"/>
    </source>
</evidence>